<evidence type="ECO:0000256" key="1">
    <source>
        <dbReference type="SAM" id="MobiDB-lite"/>
    </source>
</evidence>
<comment type="caution">
    <text evidence="2">The sequence shown here is derived from an EMBL/GenBank/DDBJ whole genome shotgun (WGS) entry which is preliminary data.</text>
</comment>
<feature type="compositionally biased region" description="Polar residues" evidence="1">
    <location>
        <begin position="85"/>
        <end position="98"/>
    </location>
</feature>
<sequence length="326" mass="37116">MPSNTRSNKKKSLLFSDPTLLEHTIRKEKRSASIDNNISSSTDTSQQTSTDTPNPSTDIFERDENGDLHDQEGHMRNAAGHSGTGFLNQKPGNQSVYKNSYENGQRINFNQSSQFEKSYRNNFNNNNNINYGNSSYQNVPPQTRESKIEAIIEQVLKGHQKLMVNINGNIDIVYTEINAKFEALNTHVKKLETHVVQTREAVKKQDTFIKSKGDEALKYHMNAIIEDDLWQVVKEEKLQEGDVEVESSMSFGSSHWCPSTTPGKVHRSMESDEHRSISVVHHRSTESVPSCETVKIMTHEKFTAKNLYPLKPFIANIDWQNEQVTD</sequence>
<feature type="compositionally biased region" description="Low complexity" evidence="1">
    <location>
        <begin position="33"/>
        <end position="58"/>
    </location>
</feature>
<name>A0ABQ7LNT2_BRACM</name>
<feature type="compositionally biased region" description="Basic and acidic residues" evidence="1">
    <location>
        <begin position="59"/>
        <end position="75"/>
    </location>
</feature>
<dbReference type="Proteomes" id="UP000823674">
    <property type="component" value="Chromosome A08"/>
</dbReference>
<accession>A0ABQ7LNT2</accession>
<proteinExistence type="predicted"/>
<evidence type="ECO:0000313" key="3">
    <source>
        <dbReference type="Proteomes" id="UP000823674"/>
    </source>
</evidence>
<evidence type="ECO:0000313" key="2">
    <source>
        <dbReference type="EMBL" id="KAG5388223.1"/>
    </source>
</evidence>
<dbReference type="EMBL" id="JADBGQ010000007">
    <property type="protein sequence ID" value="KAG5388223.1"/>
    <property type="molecule type" value="Genomic_DNA"/>
</dbReference>
<organism evidence="2 3">
    <name type="scientific">Brassica rapa subsp. trilocularis</name>
    <dbReference type="NCBI Taxonomy" id="1813537"/>
    <lineage>
        <taxon>Eukaryota</taxon>
        <taxon>Viridiplantae</taxon>
        <taxon>Streptophyta</taxon>
        <taxon>Embryophyta</taxon>
        <taxon>Tracheophyta</taxon>
        <taxon>Spermatophyta</taxon>
        <taxon>Magnoliopsida</taxon>
        <taxon>eudicotyledons</taxon>
        <taxon>Gunneridae</taxon>
        <taxon>Pentapetalae</taxon>
        <taxon>rosids</taxon>
        <taxon>malvids</taxon>
        <taxon>Brassicales</taxon>
        <taxon>Brassicaceae</taxon>
        <taxon>Brassiceae</taxon>
        <taxon>Brassica</taxon>
    </lineage>
</organism>
<protein>
    <submittedName>
        <fullName evidence="2">Uncharacterized protein</fullName>
    </submittedName>
</protein>
<reference evidence="2 3" key="1">
    <citation type="submission" date="2021-03" db="EMBL/GenBank/DDBJ databases">
        <authorList>
            <person name="King G.J."/>
            <person name="Bancroft I."/>
            <person name="Baten A."/>
            <person name="Bloomfield J."/>
            <person name="Borpatragohain P."/>
            <person name="He Z."/>
            <person name="Irish N."/>
            <person name="Irwin J."/>
            <person name="Liu K."/>
            <person name="Mauleon R.P."/>
            <person name="Moore J."/>
            <person name="Morris R."/>
            <person name="Ostergaard L."/>
            <person name="Wang B."/>
            <person name="Wells R."/>
        </authorList>
    </citation>
    <scope>NUCLEOTIDE SEQUENCE [LARGE SCALE GENOMIC DNA]</scope>
    <source>
        <strain evidence="2">R-o-18</strain>
        <tissue evidence="2">Leaf</tissue>
    </source>
</reference>
<gene>
    <name evidence="2" type="primary">A08p006800.1_BraROA</name>
    <name evidence="2" type="ORF">IGI04_029764</name>
</gene>
<feature type="region of interest" description="Disordered" evidence="1">
    <location>
        <begin position="1"/>
        <end position="98"/>
    </location>
</feature>
<keyword evidence="3" id="KW-1185">Reference proteome</keyword>